<keyword evidence="16" id="KW-1185">Reference proteome</keyword>
<evidence type="ECO:0000256" key="2">
    <source>
        <dbReference type="ARBA" id="ARBA00002695"/>
    </source>
</evidence>
<dbReference type="GO" id="GO:0046872">
    <property type="term" value="F:metal ion binding"/>
    <property type="evidence" value="ECO:0007669"/>
    <property type="project" value="UniProtKB-KW"/>
</dbReference>
<organism evidence="15 16">
    <name type="scientific">Mesorhizobium sangaii</name>
    <dbReference type="NCBI Taxonomy" id="505389"/>
    <lineage>
        <taxon>Bacteria</taxon>
        <taxon>Pseudomonadati</taxon>
        <taxon>Pseudomonadota</taxon>
        <taxon>Alphaproteobacteria</taxon>
        <taxon>Hyphomicrobiales</taxon>
        <taxon>Phyllobacteriaceae</taxon>
        <taxon>Mesorhizobium</taxon>
    </lineage>
</organism>
<dbReference type="PRINTS" id="PR00415">
    <property type="entry name" value="ACONITASE"/>
</dbReference>
<dbReference type="PANTHER" id="PTHR43822:SF9">
    <property type="entry name" value="3-ISOPROPYLMALATE DEHYDRATASE"/>
    <property type="match status" value="1"/>
</dbReference>
<dbReference type="CDD" id="cd01583">
    <property type="entry name" value="IPMI"/>
    <property type="match status" value="1"/>
</dbReference>
<comment type="similarity">
    <text evidence="13">Belongs to the aconitase/IPM isomerase family. LeuC type 1 subfamily.</text>
</comment>
<keyword evidence="11 13" id="KW-0456">Lyase</keyword>
<dbReference type="PROSITE" id="PS00450">
    <property type="entry name" value="ACONITASE_1"/>
    <property type="match status" value="1"/>
</dbReference>
<accession>A0A841P7P5</accession>
<keyword evidence="9 13" id="KW-0408">Iron</keyword>
<dbReference type="GO" id="GO:0009098">
    <property type="term" value="P:L-leucine biosynthetic process"/>
    <property type="evidence" value="ECO:0007669"/>
    <property type="project" value="UniProtKB-UniRule"/>
</dbReference>
<evidence type="ECO:0000256" key="5">
    <source>
        <dbReference type="ARBA" id="ARBA00022430"/>
    </source>
</evidence>
<evidence type="ECO:0000256" key="4">
    <source>
        <dbReference type="ARBA" id="ARBA00011271"/>
    </source>
</evidence>
<keyword evidence="12 13" id="KW-0100">Branched-chain amino acid biosynthesis</keyword>
<evidence type="ECO:0000313" key="15">
    <source>
        <dbReference type="EMBL" id="MBB6409551.1"/>
    </source>
</evidence>
<dbReference type="NCBIfam" id="NF009116">
    <property type="entry name" value="PRK12466.1"/>
    <property type="match status" value="1"/>
</dbReference>
<dbReference type="GO" id="GO:0051539">
    <property type="term" value="F:4 iron, 4 sulfur cluster binding"/>
    <property type="evidence" value="ECO:0007669"/>
    <property type="project" value="UniProtKB-KW"/>
</dbReference>
<keyword evidence="7 13" id="KW-0028">Amino-acid biosynthesis</keyword>
<dbReference type="PANTHER" id="PTHR43822">
    <property type="entry name" value="HOMOACONITASE, MITOCHONDRIAL-RELATED"/>
    <property type="match status" value="1"/>
</dbReference>
<feature type="binding site" evidence="13">
    <location>
        <position position="413"/>
    </location>
    <ligand>
        <name>[4Fe-4S] cluster</name>
        <dbReference type="ChEBI" id="CHEBI:49883"/>
    </ligand>
</feature>
<dbReference type="EMBL" id="JACHEF010000002">
    <property type="protein sequence ID" value="MBB6409551.1"/>
    <property type="molecule type" value="Genomic_DNA"/>
</dbReference>
<dbReference type="NCBIfam" id="NF004016">
    <property type="entry name" value="PRK05478.1"/>
    <property type="match status" value="1"/>
</dbReference>
<dbReference type="FunFam" id="3.30.499.10:FF:000006">
    <property type="entry name" value="3-isopropylmalate dehydratase large subunit"/>
    <property type="match status" value="1"/>
</dbReference>
<dbReference type="GO" id="GO:0003861">
    <property type="term" value="F:3-isopropylmalate dehydratase activity"/>
    <property type="evidence" value="ECO:0007669"/>
    <property type="project" value="UniProtKB-UniRule"/>
</dbReference>
<evidence type="ECO:0000256" key="6">
    <source>
        <dbReference type="ARBA" id="ARBA00022485"/>
    </source>
</evidence>
<dbReference type="HAMAP" id="MF_01026">
    <property type="entry name" value="LeuC_type1"/>
    <property type="match status" value="1"/>
</dbReference>
<dbReference type="InterPro" id="IPR050067">
    <property type="entry name" value="IPM_dehydratase_rel_enz"/>
</dbReference>
<dbReference type="NCBIfam" id="TIGR00170">
    <property type="entry name" value="leuC"/>
    <property type="match status" value="1"/>
</dbReference>
<comment type="catalytic activity">
    <reaction evidence="1 13">
        <text>(2R,3S)-3-isopropylmalate = (2S)-2-isopropylmalate</text>
        <dbReference type="Rhea" id="RHEA:32287"/>
        <dbReference type="ChEBI" id="CHEBI:1178"/>
        <dbReference type="ChEBI" id="CHEBI:35121"/>
        <dbReference type="EC" id="4.2.1.33"/>
    </reaction>
</comment>
<protein>
    <recommendedName>
        <fullName evidence="13">3-isopropylmalate dehydratase large subunit</fullName>
        <ecNumber evidence="13">4.2.1.33</ecNumber>
    </recommendedName>
    <alternativeName>
        <fullName evidence="13">Alpha-IPM isomerase</fullName>
        <shortName evidence="13">IPMI</shortName>
    </alternativeName>
    <alternativeName>
        <fullName evidence="13">Isopropylmalate isomerase</fullName>
    </alternativeName>
</protein>
<feature type="binding site" evidence="13">
    <location>
        <position position="410"/>
    </location>
    <ligand>
        <name>[4Fe-4S] cluster</name>
        <dbReference type="ChEBI" id="CHEBI:49883"/>
    </ligand>
</feature>
<comment type="pathway">
    <text evidence="3 13">Amino-acid biosynthesis; L-leucine biosynthesis; L-leucine from 3-methyl-2-oxobutanoate: step 2/4.</text>
</comment>
<dbReference type="EC" id="4.2.1.33" evidence="13"/>
<sequence>MSAPRTLYDKIFDDHVVDRQDDGTCLLYIDRHLVHEVTSPQAFEGLRLSGRKVRHPEKTLAVVDHNVSTSPERKFGIKNEESRIQVEALAKNAKDFGVEYYSENDIRQGIVHIIGPEQGFTLPGMTIVCGDSHTSTHGAFGALAHGIGTSEVEHVLATQTLIQRKAKNMLVRVDGQLPDGVTAKDIILAIIGEIGTAGGTGYVIEYAGEAIRALSMEGRMTICNMSIEGGARAGLIAADETTFAYVKDKPRAPKGAAWDAALEYWKTLQSDEGAHFDKVVVLDGAKLPPIVSWGSSPEDVVSVQGIVPNPDDISDENKRTSKQRALDYMGLTPGTKITDITLDRVFIGSCTNGRIEDLRAVAKVVEGKTVSPHVDAMIVPGSGLVKEQAEAEGLDKIFVAAGFDWREPGCSMCLAMNDDRLKPHERCASTSNRNFEGRQGFKGRTHLVSPAMAAAAAIAGHFVDIREWK</sequence>
<dbReference type="InterPro" id="IPR001030">
    <property type="entry name" value="Acoase/IPM_deHydtase_lsu_aba"/>
</dbReference>
<comment type="caution">
    <text evidence="15">The sequence shown here is derived from an EMBL/GenBank/DDBJ whole genome shotgun (WGS) entry which is preliminary data.</text>
</comment>
<feature type="domain" description="Aconitase/3-isopropylmalate dehydratase large subunit alpha/beta/alpha" evidence="14">
    <location>
        <begin position="9"/>
        <end position="460"/>
    </location>
</feature>
<dbReference type="SUPFAM" id="SSF53732">
    <property type="entry name" value="Aconitase iron-sulfur domain"/>
    <property type="match status" value="1"/>
</dbReference>
<evidence type="ECO:0000259" key="14">
    <source>
        <dbReference type="Pfam" id="PF00330"/>
    </source>
</evidence>
<keyword evidence="6 13" id="KW-0004">4Fe-4S</keyword>
<proteinExistence type="inferred from homology"/>
<keyword evidence="10 13" id="KW-0411">Iron-sulfur</keyword>
<dbReference type="InterPro" id="IPR004430">
    <property type="entry name" value="3-IsopropMal_deHydase_lsu"/>
</dbReference>
<reference evidence="15 16" key="1">
    <citation type="submission" date="2020-08" db="EMBL/GenBank/DDBJ databases">
        <title>Genomic Encyclopedia of Type Strains, Phase IV (KMG-IV): sequencing the most valuable type-strain genomes for metagenomic binning, comparative biology and taxonomic classification.</title>
        <authorList>
            <person name="Goeker M."/>
        </authorList>
    </citation>
    <scope>NUCLEOTIDE SEQUENCE [LARGE SCALE GENOMIC DNA]</scope>
    <source>
        <strain evidence="15 16">DSM 100039</strain>
    </source>
</reference>
<evidence type="ECO:0000256" key="1">
    <source>
        <dbReference type="ARBA" id="ARBA00000491"/>
    </source>
</evidence>
<dbReference type="InterPro" id="IPR036008">
    <property type="entry name" value="Aconitase_4Fe-4S_dom"/>
</dbReference>
<evidence type="ECO:0000256" key="9">
    <source>
        <dbReference type="ARBA" id="ARBA00023004"/>
    </source>
</evidence>
<feature type="binding site" evidence="13">
    <location>
        <position position="350"/>
    </location>
    <ligand>
        <name>[4Fe-4S] cluster</name>
        <dbReference type="ChEBI" id="CHEBI:49883"/>
    </ligand>
</feature>
<dbReference type="InterPro" id="IPR018136">
    <property type="entry name" value="Aconitase_4Fe-4S_BS"/>
</dbReference>
<evidence type="ECO:0000256" key="10">
    <source>
        <dbReference type="ARBA" id="ARBA00023014"/>
    </source>
</evidence>
<dbReference type="Proteomes" id="UP000556329">
    <property type="component" value="Unassembled WGS sequence"/>
</dbReference>
<name>A0A841P7P5_9HYPH</name>
<evidence type="ECO:0000256" key="7">
    <source>
        <dbReference type="ARBA" id="ARBA00022605"/>
    </source>
</evidence>
<evidence type="ECO:0000313" key="16">
    <source>
        <dbReference type="Proteomes" id="UP000556329"/>
    </source>
</evidence>
<dbReference type="RefSeq" id="WP_184872587.1">
    <property type="nucleotide sequence ID" value="NZ_JACHEF010000002.1"/>
</dbReference>
<dbReference type="UniPathway" id="UPA00048">
    <property type="reaction ID" value="UER00071"/>
</dbReference>
<keyword evidence="5 13" id="KW-0432">Leucine biosynthesis</keyword>
<evidence type="ECO:0000256" key="8">
    <source>
        <dbReference type="ARBA" id="ARBA00022723"/>
    </source>
</evidence>
<keyword evidence="8 13" id="KW-0479">Metal-binding</keyword>
<dbReference type="FunFam" id="3.30.499.10:FF:000007">
    <property type="entry name" value="3-isopropylmalate dehydratase large subunit"/>
    <property type="match status" value="1"/>
</dbReference>
<evidence type="ECO:0000256" key="13">
    <source>
        <dbReference type="HAMAP-Rule" id="MF_01026"/>
    </source>
</evidence>
<gene>
    <name evidence="13" type="primary">leuC</name>
    <name evidence="15" type="ORF">HNQ71_002216</name>
</gene>
<dbReference type="AlphaFoldDB" id="A0A841P7P5"/>
<dbReference type="Pfam" id="PF00330">
    <property type="entry name" value="Aconitase"/>
    <property type="match status" value="1"/>
</dbReference>
<dbReference type="InterPro" id="IPR015931">
    <property type="entry name" value="Acnase/IPM_dHydase_lsu_aba_1/3"/>
</dbReference>
<evidence type="ECO:0000256" key="3">
    <source>
        <dbReference type="ARBA" id="ARBA00004729"/>
    </source>
</evidence>
<comment type="function">
    <text evidence="2 13">Catalyzes the isomerization between 2-isopropylmalate and 3-isopropylmalate, via the formation of 2-isopropylmaleate.</text>
</comment>
<dbReference type="InterPro" id="IPR033941">
    <property type="entry name" value="IPMI_cat"/>
</dbReference>
<evidence type="ECO:0000256" key="12">
    <source>
        <dbReference type="ARBA" id="ARBA00023304"/>
    </source>
</evidence>
<dbReference type="Gene3D" id="3.30.499.10">
    <property type="entry name" value="Aconitase, domain 3"/>
    <property type="match status" value="2"/>
</dbReference>
<dbReference type="PROSITE" id="PS01244">
    <property type="entry name" value="ACONITASE_2"/>
    <property type="match status" value="1"/>
</dbReference>
<comment type="cofactor">
    <cofactor evidence="13">
        <name>[4Fe-4S] cluster</name>
        <dbReference type="ChEBI" id="CHEBI:49883"/>
    </cofactor>
    <text evidence="13">Binds 1 [4Fe-4S] cluster per subunit.</text>
</comment>
<evidence type="ECO:0000256" key="11">
    <source>
        <dbReference type="ARBA" id="ARBA00023239"/>
    </source>
</evidence>
<comment type="subunit">
    <text evidence="4 13">Heterodimer of LeuC and LeuD.</text>
</comment>